<evidence type="ECO:0000256" key="7">
    <source>
        <dbReference type="ARBA" id="ARBA00022898"/>
    </source>
</evidence>
<dbReference type="PANTHER" id="PTHR11601:SF34">
    <property type="entry name" value="CYSTEINE DESULFURASE"/>
    <property type="match status" value="1"/>
</dbReference>
<comment type="caution">
    <text evidence="13">The sequence shown here is derived from an EMBL/GenBank/DDBJ whole genome shotgun (WGS) entry which is preliminary data.</text>
</comment>
<evidence type="ECO:0000259" key="12">
    <source>
        <dbReference type="Pfam" id="PF00266"/>
    </source>
</evidence>
<dbReference type="GO" id="GO:0051536">
    <property type="term" value="F:iron-sulfur cluster binding"/>
    <property type="evidence" value="ECO:0007669"/>
    <property type="project" value="UniProtKB-KW"/>
</dbReference>
<evidence type="ECO:0000256" key="5">
    <source>
        <dbReference type="ARBA" id="ARBA00022679"/>
    </source>
</evidence>
<comment type="catalytic activity">
    <reaction evidence="10">
        <text>(sulfur carrier)-H + L-cysteine = (sulfur carrier)-SH + L-alanine</text>
        <dbReference type="Rhea" id="RHEA:43892"/>
        <dbReference type="Rhea" id="RHEA-COMP:14737"/>
        <dbReference type="Rhea" id="RHEA-COMP:14739"/>
        <dbReference type="ChEBI" id="CHEBI:29917"/>
        <dbReference type="ChEBI" id="CHEBI:35235"/>
        <dbReference type="ChEBI" id="CHEBI:57972"/>
        <dbReference type="ChEBI" id="CHEBI:64428"/>
        <dbReference type="EC" id="2.8.1.7"/>
    </reaction>
</comment>
<comment type="similarity">
    <text evidence="3">Belongs to the class-V pyridoxal-phosphate-dependent aminotransferase family. NifS/IscS subfamily.</text>
</comment>
<sequence length="388" mass="41577">MIYLDNNATTRVHPEVLEAMLPFLQEQFHNPSSGYRAAKPVKTALATAREQVAALINAQPDEIIFTSCGTESNNTALKSLARLIGRKNSRVVTSAIEHSAVLRPIEAMAAVGFDTRTIGVKEDGRFDLDELAAELAPEVPTFASLMWANNETGVTQPLAEACELVKDAGGVLHSDAIQAVGKVPVDVRAVPVDLLSISGHKIHAPKGIGALYLRNGFRLEPLLRGGGQEAGHRSGTENVPYIVGLGKAAELAMNSDISRITELRDHLESRLTNEIEGIHLNGSREHRAGNICHVSFNGCEGAGLLILLDEAGVQVSTGSACMTGKQQPSHVQKAMGFSDERAKSSLRISLSRFTTREEIDTAADTLVKAVKKLRAIQSPLTGPVQVFS</sequence>
<dbReference type="Gene3D" id="1.10.260.50">
    <property type="match status" value="1"/>
</dbReference>
<dbReference type="PANTHER" id="PTHR11601">
    <property type="entry name" value="CYSTEINE DESULFURYLASE FAMILY MEMBER"/>
    <property type="match status" value="1"/>
</dbReference>
<dbReference type="EMBL" id="JAENIO010000032">
    <property type="protein sequence ID" value="MBK1834787.1"/>
    <property type="molecule type" value="Genomic_DNA"/>
</dbReference>
<evidence type="ECO:0000313" key="14">
    <source>
        <dbReference type="Proteomes" id="UP000604083"/>
    </source>
</evidence>
<keyword evidence="8" id="KW-0408">Iron</keyword>
<dbReference type="InterPro" id="IPR015422">
    <property type="entry name" value="PyrdxlP-dep_Trfase_small"/>
</dbReference>
<keyword evidence="6" id="KW-0479">Metal-binding</keyword>
<evidence type="ECO:0000256" key="4">
    <source>
        <dbReference type="ARBA" id="ARBA00012239"/>
    </source>
</evidence>
<evidence type="ECO:0000313" key="13">
    <source>
        <dbReference type="EMBL" id="MBK1834787.1"/>
    </source>
</evidence>
<organism evidence="13 14">
    <name type="scientific">Roseibacillus ishigakijimensis</name>
    <dbReference type="NCBI Taxonomy" id="454146"/>
    <lineage>
        <taxon>Bacteria</taxon>
        <taxon>Pseudomonadati</taxon>
        <taxon>Verrucomicrobiota</taxon>
        <taxon>Verrucomicrobiia</taxon>
        <taxon>Verrucomicrobiales</taxon>
        <taxon>Verrucomicrobiaceae</taxon>
        <taxon>Roseibacillus</taxon>
    </lineage>
</organism>
<dbReference type="PIRSF" id="PIRSF005572">
    <property type="entry name" value="NifS"/>
    <property type="match status" value="1"/>
</dbReference>
<reference evidence="13" key="1">
    <citation type="submission" date="2021-01" db="EMBL/GenBank/DDBJ databases">
        <title>Modified the classification status of verrucomicrobia.</title>
        <authorList>
            <person name="Feng X."/>
        </authorList>
    </citation>
    <scope>NUCLEOTIDE SEQUENCE</scope>
    <source>
        <strain evidence="13">KCTC 12986</strain>
    </source>
</reference>
<name>A0A934RN02_9BACT</name>
<dbReference type="FunFam" id="3.40.640.10:FF:000084">
    <property type="entry name" value="IscS-like cysteine desulfurase"/>
    <property type="match status" value="1"/>
</dbReference>
<gene>
    <name evidence="13" type="ORF">JIN78_12005</name>
</gene>
<dbReference type="Gene3D" id="3.40.640.10">
    <property type="entry name" value="Type I PLP-dependent aspartate aminotransferase-like (Major domain)"/>
    <property type="match status" value="1"/>
</dbReference>
<dbReference type="EC" id="2.8.1.7" evidence="4"/>
<proteinExistence type="inferred from homology"/>
<dbReference type="SUPFAM" id="SSF53383">
    <property type="entry name" value="PLP-dependent transferases"/>
    <property type="match status" value="1"/>
</dbReference>
<dbReference type="InterPro" id="IPR000192">
    <property type="entry name" value="Aminotrans_V_dom"/>
</dbReference>
<evidence type="ECO:0000256" key="3">
    <source>
        <dbReference type="ARBA" id="ARBA00006490"/>
    </source>
</evidence>
<comment type="function">
    <text evidence="2">Catalyzes the removal of elemental sulfur atoms from cysteine to produce alanine. Seems to participate in the biosynthesis of the nitrogenase metalloclusters by providing the inorganic sulfur required for the Fe-S core formation.</text>
</comment>
<accession>A0A934RN02</accession>
<dbReference type="PROSITE" id="PS00595">
    <property type="entry name" value="AA_TRANSFER_CLASS_5"/>
    <property type="match status" value="1"/>
</dbReference>
<dbReference type="Proteomes" id="UP000604083">
    <property type="component" value="Unassembled WGS sequence"/>
</dbReference>
<dbReference type="InterPro" id="IPR015421">
    <property type="entry name" value="PyrdxlP-dep_Trfase_major"/>
</dbReference>
<evidence type="ECO:0000256" key="10">
    <source>
        <dbReference type="ARBA" id="ARBA00050776"/>
    </source>
</evidence>
<comment type="cofactor">
    <cofactor evidence="1 11">
        <name>pyridoxal 5'-phosphate</name>
        <dbReference type="ChEBI" id="CHEBI:597326"/>
    </cofactor>
</comment>
<evidence type="ECO:0000256" key="2">
    <source>
        <dbReference type="ARBA" id="ARBA00003120"/>
    </source>
</evidence>
<dbReference type="RefSeq" id="WP_200392221.1">
    <property type="nucleotide sequence ID" value="NZ_JAENIO010000032.1"/>
</dbReference>
<keyword evidence="9" id="KW-0411">Iron-sulfur</keyword>
<dbReference type="InterPro" id="IPR020578">
    <property type="entry name" value="Aminotrans_V_PyrdxlP_BS"/>
</dbReference>
<protein>
    <recommendedName>
        <fullName evidence="4">cysteine desulfurase</fullName>
        <ecNumber evidence="4">2.8.1.7</ecNumber>
    </recommendedName>
</protein>
<dbReference type="Gene3D" id="3.90.1150.10">
    <property type="entry name" value="Aspartate Aminotransferase, domain 1"/>
    <property type="match status" value="1"/>
</dbReference>
<evidence type="ECO:0000256" key="6">
    <source>
        <dbReference type="ARBA" id="ARBA00022723"/>
    </source>
</evidence>
<keyword evidence="14" id="KW-1185">Reference proteome</keyword>
<dbReference type="AlphaFoldDB" id="A0A934RN02"/>
<evidence type="ECO:0000256" key="11">
    <source>
        <dbReference type="RuleBase" id="RU004504"/>
    </source>
</evidence>
<evidence type="ECO:0000256" key="9">
    <source>
        <dbReference type="ARBA" id="ARBA00023014"/>
    </source>
</evidence>
<dbReference type="GO" id="GO:0046872">
    <property type="term" value="F:metal ion binding"/>
    <property type="evidence" value="ECO:0007669"/>
    <property type="project" value="UniProtKB-KW"/>
</dbReference>
<keyword evidence="5" id="KW-0808">Transferase</keyword>
<feature type="domain" description="Aminotransferase class V" evidence="12">
    <location>
        <begin position="2"/>
        <end position="360"/>
    </location>
</feature>
<dbReference type="Pfam" id="PF00266">
    <property type="entry name" value="Aminotran_5"/>
    <property type="match status" value="1"/>
</dbReference>
<dbReference type="GO" id="GO:0031071">
    <property type="term" value="F:cysteine desulfurase activity"/>
    <property type="evidence" value="ECO:0007669"/>
    <property type="project" value="UniProtKB-EC"/>
</dbReference>
<keyword evidence="7" id="KW-0663">Pyridoxal phosphate</keyword>
<dbReference type="InterPro" id="IPR016454">
    <property type="entry name" value="Cysteine_dSase"/>
</dbReference>
<evidence type="ECO:0000256" key="8">
    <source>
        <dbReference type="ARBA" id="ARBA00023004"/>
    </source>
</evidence>
<dbReference type="InterPro" id="IPR015424">
    <property type="entry name" value="PyrdxlP-dep_Trfase"/>
</dbReference>
<evidence type="ECO:0000256" key="1">
    <source>
        <dbReference type="ARBA" id="ARBA00001933"/>
    </source>
</evidence>